<dbReference type="Gene3D" id="2.60.120.620">
    <property type="entry name" value="q2cbj1_9rhob like domain"/>
    <property type="match status" value="1"/>
</dbReference>
<organism evidence="8 9">
    <name type="scientific">Brevirhabdus pacifica</name>
    <dbReference type="NCBI Taxonomy" id="1267768"/>
    <lineage>
        <taxon>Bacteria</taxon>
        <taxon>Pseudomonadati</taxon>
        <taxon>Pseudomonadota</taxon>
        <taxon>Alphaproteobacteria</taxon>
        <taxon>Rhodobacterales</taxon>
        <taxon>Paracoccaceae</taxon>
        <taxon>Brevirhabdus</taxon>
    </lineage>
</organism>
<keyword evidence="4 7" id="KW-0223">Dioxygenase</keyword>
<dbReference type="InterPro" id="IPR005123">
    <property type="entry name" value="Oxoglu/Fe-dep_dioxygenase_dom"/>
</dbReference>
<keyword evidence="9" id="KW-1185">Reference proteome</keyword>
<dbReference type="GO" id="GO:0005506">
    <property type="term" value="F:iron ion binding"/>
    <property type="evidence" value="ECO:0007669"/>
    <property type="project" value="UniProtKB-UniRule"/>
</dbReference>
<evidence type="ECO:0000256" key="3">
    <source>
        <dbReference type="ARBA" id="ARBA00022896"/>
    </source>
</evidence>
<dbReference type="SUPFAM" id="SSF51197">
    <property type="entry name" value="Clavaminate synthase-like"/>
    <property type="match status" value="1"/>
</dbReference>
<feature type="binding site" evidence="7">
    <location>
        <position position="162"/>
    </location>
    <ligand>
        <name>2-oxoglutarate</name>
        <dbReference type="ChEBI" id="CHEBI:16810"/>
    </ligand>
</feature>
<comment type="cofactor">
    <cofactor evidence="1 7">
        <name>L-ascorbate</name>
        <dbReference type="ChEBI" id="CHEBI:38290"/>
    </cofactor>
</comment>
<name>A0A1U7DKB6_9RHOB</name>
<evidence type="ECO:0000256" key="7">
    <source>
        <dbReference type="HAMAP-Rule" id="MF_00657"/>
    </source>
</evidence>
<dbReference type="Proteomes" id="UP000187266">
    <property type="component" value="Chromosome"/>
</dbReference>
<dbReference type="GO" id="GO:0006879">
    <property type="term" value="P:intracellular iron ion homeostasis"/>
    <property type="evidence" value="ECO:0007669"/>
    <property type="project" value="TreeGrafter"/>
</dbReference>
<keyword evidence="2 7" id="KW-0479">Metal-binding</keyword>
<keyword evidence="6 7" id="KW-0408">Iron</keyword>
<dbReference type="GO" id="GO:0006974">
    <property type="term" value="P:DNA damage response"/>
    <property type="evidence" value="ECO:0007669"/>
    <property type="project" value="TreeGrafter"/>
</dbReference>
<dbReference type="OrthoDB" id="9812472at2"/>
<dbReference type="EMBL" id="CP019124">
    <property type="protein sequence ID" value="APX90430.1"/>
    <property type="molecule type" value="Genomic_DNA"/>
</dbReference>
<dbReference type="Pfam" id="PF13640">
    <property type="entry name" value="2OG-FeII_Oxy_3"/>
    <property type="match status" value="1"/>
</dbReference>
<dbReference type="Pfam" id="PF18331">
    <property type="entry name" value="PKHD_C"/>
    <property type="match status" value="1"/>
</dbReference>
<dbReference type="SMART" id="SM00702">
    <property type="entry name" value="P4Hc"/>
    <property type="match status" value="1"/>
</dbReference>
<accession>A0A1U7DKB6</accession>
<dbReference type="RefSeq" id="WP_076980448.1">
    <property type="nucleotide sequence ID" value="NZ_CP019124.1"/>
</dbReference>
<evidence type="ECO:0000313" key="8">
    <source>
        <dbReference type="EMBL" id="APX90430.1"/>
    </source>
</evidence>
<proteinExistence type="inferred from homology"/>
<feature type="binding site" evidence="7">
    <location>
        <position position="97"/>
    </location>
    <ligand>
        <name>Fe cation</name>
        <dbReference type="ChEBI" id="CHEBI:24875"/>
    </ligand>
</feature>
<dbReference type="GO" id="GO:0016706">
    <property type="term" value="F:2-oxoglutarate-dependent dioxygenase activity"/>
    <property type="evidence" value="ECO:0007669"/>
    <property type="project" value="UniProtKB-UniRule"/>
</dbReference>
<keyword evidence="5 7" id="KW-0560">Oxidoreductase</keyword>
<reference evidence="8 9" key="1">
    <citation type="submission" date="2017-01" db="EMBL/GenBank/DDBJ databases">
        <title>Genomic analysis of Xuhuaishuia manganoxidans DY6-4.</title>
        <authorList>
            <person name="Wang X."/>
        </authorList>
    </citation>
    <scope>NUCLEOTIDE SEQUENCE [LARGE SCALE GENOMIC DNA]</scope>
    <source>
        <strain evidence="8 9">DY6-4</strain>
    </source>
</reference>
<comment type="cofactor">
    <cofactor evidence="7">
        <name>Fe(2+)</name>
        <dbReference type="ChEBI" id="CHEBI:29033"/>
    </cofactor>
    <text evidence="7">Binds 1 Fe(2+) ion per subunit.</text>
</comment>
<gene>
    <name evidence="8" type="ORF">BV394_12405</name>
</gene>
<dbReference type="NCBIfam" id="NF003975">
    <property type="entry name" value="PRK05467.1-4"/>
    <property type="match status" value="1"/>
</dbReference>
<dbReference type="InterPro" id="IPR041097">
    <property type="entry name" value="PKHD_C"/>
</dbReference>
<evidence type="ECO:0000313" key="9">
    <source>
        <dbReference type="Proteomes" id="UP000187266"/>
    </source>
</evidence>
<evidence type="ECO:0000256" key="1">
    <source>
        <dbReference type="ARBA" id="ARBA00001961"/>
    </source>
</evidence>
<keyword evidence="3 7" id="KW-0847">Vitamin C</keyword>
<dbReference type="AlphaFoldDB" id="A0A1U7DKB6"/>
<dbReference type="InterPro" id="IPR006620">
    <property type="entry name" value="Pro_4_hyd_alph"/>
</dbReference>
<dbReference type="InterPro" id="IPR044862">
    <property type="entry name" value="Pro_4_hyd_alph_FE2OG_OXY"/>
</dbReference>
<evidence type="ECO:0000256" key="2">
    <source>
        <dbReference type="ARBA" id="ARBA00022723"/>
    </source>
</evidence>
<dbReference type="GO" id="GO:0031418">
    <property type="term" value="F:L-ascorbic acid binding"/>
    <property type="evidence" value="ECO:0007669"/>
    <property type="project" value="UniProtKB-KW"/>
</dbReference>
<feature type="binding site" evidence="7">
    <location>
        <position position="152"/>
    </location>
    <ligand>
        <name>Fe cation</name>
        <dbReference type="ChEBI" id="CHEBI:24875"/>
    </ligand>
</feature>
<evidence type="ECO:0000256" key="5">
    <source>
        <dbReference type="ARBA" id="ARBA00023002"/>
    </source>
</evidence>
<sequence length="219" mass="24324">MVFVLGNVLDQAEVAALREAATALPYKDGRATAGRYARGVKRNEQAAKSDALSAVLSKATEALSRHEVFRSVARPRKFVRTLVSRYGPGMEYGTHVDDAIMAGARTDMSFTLFLSPLDSYEGGGLIMEEQIEDRRFRLEPGDAVLYPTSVLHRVEGVTSGERLAIVGWIQSWVRDPARREVLHDLDVAADALFRDSGKTPHFDRLLKAKANLYRMWAEG</sequence>
<dbReference type="HAMAP" id="MF_00657">
    <property type="entry name" value="Hydroxyl_YbiX"/>
    <property type="match status" value="1"/>
</dbReference>
<evidence type="ECO:0000256" key="6">
    <source>
        <dbReference type="ARBA" id="ARBA00023004"/>
    </source>
</evidence>
<feature type="binding site" evidence="7">
    <location>
        <position position="95"/>
    </location>
    <ligand>
        <name>Fe cation</name>
        <dbReference type="ChEBI" id="CHEBI:24875"/>
    </ligand>
</feature>
<protein>
    <submittedName>
        <fullName evidence="8">Fe2+-dependent dioxygenase</fullName>
    </submittedName>
</protein>
<dbReference type="Gene3D" id="4.10.860.20">
    <property type="entry name" value="Rabenosyn, Rab binding domain"/>
    <property type="match status" value="1"/>
</dbReference>
<dbReference type="InterPro" id="IPR023550">
    <property type="entry name" value="PKHD_hydroxylase"/>
</dbReference>
<dbReference type="NCBIfam" id="NF003974">
    <property type="entry name" value="PRK05467.1-3"/>
    <property type="match status" value="1"/>
</dbReference>
<dbReference type="STRING" id="1267768.BV394_12405"/>
<evidence type="ECO:0000256" key="4">
    <source>
        <dbReference type="ARBA" id="ARBA00022964"/>
    </source>
</evidence>
<dbReference type="PANTHER" id="PTHR41536">
    <property type="entry name" value="PKHD-TYPE HYDROXYLASE YBIX"/>
    <property type="match status" value="1"/>
</dbReference>
<accession>A0A2M9DCF4</accession>
<dbReference type="PROSITE" id="PS51471">
    <property type="entry name" value="FE2OG_OXY"/>
    <property type="match status" value="1"/>
</dbReference>
<dbReference type="PANTHER" id="PTHR41536:SF1">
    <property type="entry name" value="PKHD-TYPE HYDROXYLASE YBIX"/>
    <property type="match status" value="1"/>
</dbReference>